<evidence type="ECO:0000256" key="1">
    <source>
        <dbReference type="ARBA" id="ARBA00004370"/>
    </source>
</evidence>
<accession>A0A4S3KHG1</accession>
<evidence type="ECO:0000256" key="2">
    <source>
        <dbReference type="ARBA" id="ARBA00022617"/>
    </source>
</evidence>
<evidence type="ECO:0000256" key="4">
    <source>
        <dbReference type="ARBA" id="ARBA00022723"/>
    </source>
</evidence>
<protein>
    <recommendedName>
        <fullName evidence="12">Cytochrome c1</fullName>
    </recommendedName>
</protein>
<evidence type="ECO:0000313" key="10">
    <source>
        <dbReference type="EMBL" id="THD08019.1"/>
    </source>
</evidence>
<dbReference type="GO" id="GO:0009055">
    <property type="term" value="F:electron transfer activity"/>
    <property type="evidence" value="ECO:0007669"/>
    <property type="project" value="InterPro"/>
</dbReference>
<keyword evidence="11" id="KW-1185">Reference proteome</keyword>
<dbReference type="Pfam" id="PF02167">
    <property type="entry name" value="Cytochrom_C1"/>
    <property type="match status" value="1"/>
</dbReference>
<reference evidence="10 11" key="1">
    <citation type="submission" date="2017-02" db="EMBL/GenBank/DDBJ databases">
        <title>Whole genome sequencing of Metallibacterium scheffleri DSM 24874 (T).</title>
        <authorList>
            <person name="Kumar S."/>
            <person name="Patil P."/>
            <person name="Patil P.B."/>
        </authorList>
    </citation>
    <scope>NUCLEOTIDE SEQUENCE [LARGE SCALE GENOMIC DNA]</scope>
    <source>
        <strain evidence="10 11">DSM 24874</strain>
    </source>
</reference>
<dbReference type="InterPro" id="IPR036909">
    <property type="entry name" value="Cyt_c-like_dom_sf"/>
</dbReference>
<dbReference type="PANTHER" id="PTHR10266:SF3">
    <property type="entry name" value="CYTOCHROME C1, HEME PROTEIN, MITOCHONDRIAL"/>
    <property type="match status" value="1"/>
</dbReference>
<dbReference type="Proteomes" id="UP000307749">
    <property type="component" value="Unassembled WGS sequence"/>
</dbReference>
<keyword evidence="5 9" id="KW-1133">Transmembrane helix</keyword>
<evidence type="ECO:0000256" key="8">
    <source>
        <dbReference type="PIRSR" id="PIRSR602326-1"/>
    </source>
</evidence>
<dbReference type="RefSeq" id="WP_081126266.1">
    <property type="nucleotide sequence ID" value="NZ_MWQO01000053.1"/>
</dbReference>
<gene>
    <name evidence="10" type="ORF">B1806_13945</name>
</gene>
<dbReference type="InterPro" id="IPR002326">
    <property type="entry name" value="Cyt_c1"/>
</dbReference>
<organism evidence="10 11">
    <name type="scientific">Metallibacterium scheffleri</name>
    <dbReference type="NCBI Taxonomy" id="993689"/>
    <lineage>
        <taxon>Bacteria</taxon>
        <taxon>Pseudomonadati</taxon>
        <taxon>Pseudomonadota</taxon>
        <taxon>Gammaproteobacteria</taxon>
        <taxon>Lysobacterales</taxon>
        <taxon>Rhodanobacteraceae</taxon>
        <taxon>Metallibacterium</taxon>
    </lineage>
</organism>
<feature type="binding site" description="covalent" evidence="8">
    <location>
        <position position="86"/>
    </location>
    <ligand>
        <name>heme c</name>
        <dbReference type="ChEBI" id="CHEBI:61717"/>
    </ligand>
</feature>
<feature type="binding site" description="covalent" evidence="8">
    <location>
        <position position="83"/>
    </location>
    <ligand>
        <name>heme c</name>
        <dbReference type="ChEBI" id="CHEBI:61717"/>
    </ligand>
</feature>
<dbReference type="GO" id="GO:0020037">
    <property type="term" value="F:heme binding"/>
    <property type="evidence" value="ECO:0007669"/>
    <property type="project" value="InterPro"/>
</dbReference>
<name>A0A4S3KHG1_9GAMM</name>
<dbReference type="PANTHER" id="PTHR10266">
    <property type="entry name" value="CYTOCHROME C1"/>
    <property type="match status" value="1"/>
</dbReference>
<keyword evidence="6 8" id="KW-0408">Iron</keyword>
<dbReference type="SUPFAM" id="SSF46626">
    <property type="entry name" value="Cytochrome c"/>
    <property type="match status" value="1"/>
</dbReference>
<feature type="binding site" description="covalent" evidence="8">
    <location>
        <position position="87"/>
    </location>
    <ligand>
        <name>heme c</name>
        <dbReference type="ChEBI" id="CHEBI:61717"/>
    </ligand>
</feature>
<keyword evidence="7 9" id="KW-0472">Membrane</keyword>
<keyword evidence="2 8" id="KW-0349">Heme</keyword>
<keyword evidence="3 9" id="KW-0812">Transmembrane</keyword>
<evidence type="ECO:0000256" key="6">
    <source>
        <dbReference type="ARBA" id="ARBA00023004"/>
    </source>
</evidence>
<dbReference type="GO" id="GO:0016020">
    <property type="term" value="C:membrane"/>
    <property type="evidence" value="ECO:0007669"/>
    <property type="project" value="UniProtKB-SubCell"/>
</dbReference>
<dbReference type="EMBL" id="MWQO01000053">
    <property type="protein sequence ID" value="THD08019.1"/>
    <property type="molecule type" value="Genomic_DNA"/>
</dbReference>
<comment type="caution">
    <text evidence="10">The sequence shown here is derived from an EMBL/GenBank/DDBJ whole genome shotgun (WGS) entry which is preliminary data.</text>
</comment>
<proteinExistence type="predicted"/>
<sequence length="289" mass="32495">MFVRSVRRRQPNSFWAGRAMTTRTPAWKSGLLVVLLSTLLLAVSGSAALASVTTTQPPLRHIKINLHDKAALQTGALYTLHMCTACHGIQGERYSELPPVLGLSKSQFLKYIGTDGRHYHDTITTSMSPELMTKFLNMEPPDLTDIALRRSPAWLYTYLTSFYVDPARPTGVNNVVFYNVAMPDVFAGMQGLQKPVLVTGLRFGSPARIAVGVQPLTQGTMSQAQFDQTARDIVTFLYAVAHPHQAERARLGPWIIGLFLGLSLLTYFIYKLYWRRVITSHERWWRIGR</sequence>
<dbReference type="AlphaFoldDB" id="A0A4S3KHG1"/>
<evidence type="ECO:0000256" key="5">
    <source>
        <dbReference type="ARBA" id="ARBA00022989"/>
    </source>
</evidence>
<evidence type="ECO:0008006" key="12">
    <source>
        <dbReference type="Google" id="ProtNLM"/>
    </source>
</evidence>
<dbReference type="STRING" id="993689.GCA_002077135_00907"/>
<comment type="cofactor">
    <cofactor evidence="8">
        <name>heme c</name>
        <dbReference type="ChEBI" id="CHEBI:61717"/>
    </cofactor>
    <text evidence="8">Binds 1 heme c group covalently per subunit.</text>
</comment>
<comment type="subcellular location">
    <subcellularLocation>
        <location evidence="1">Membrane</location>
    </subcellularLocation>
</comment>
<keyword evidence="4 8" id="KW-0479">Metal-binding</keyword>
<evidence type="ECO:0000256" key="9">
    <source>
        <dbReference type="SAM" id="Phobius"/>
    </source>
</evidence>
<dbReference type="GO" id="GO:0046872">
    <property type="term" value="F:metal ion binding"/>
    <property type="evidence" value="ECO:0007669"/>
    <property type="project" value="UniProtKB-KW"/>
</dbReference>
<dbReference type="OrthoDB" id="9798864at2"/>
<feature type="transmembrane region" description="Helical" evidence="9">
    <location>
        <begin position="251"/>
        <end position="270"/>
    </location>
</feature>
<evidence type="ECO:0000256" key="7">
    <source>
        <dbReference type="ARBA" id="ARBA00023136"/>
    </source>
</evidence>
<evidence type="ECO:0000256" key="3">
    <source>
        <dbReference type="ARBA" id="ARBA00022692"/>
    </source>
</evidence>
<dbReference type="Gene3D" id="1.10.760.10">
    <property type="entry name" value="Cytochrome c-like domain"/>
    <property type="match status" value="1"/>
</dbReference>
<evidence type="ECO:0000313" key="11">
    <source>
        <dbReference type="Proteomes" id="UP000307749"/>
    </source>
</evidence>